<accession>A0A9N9AWT9</accession>
<name>A0A9N9AWT9_9GLOM</name>
<protein>
    <submittedName>
        <fullName evidence="1">5234_t:CDS:1</fullName>
    </submittedName>
</protein>
<evidence type="ECO:0000313" key="2">
    <source>
        <dbReference type="Proteomes" id="UP000789706"/>
    </source>
</evidence>
<keyword evidence="2" id="KW-1185">Reference proteome</keyword>
<organism evidence="1 2">
    <name type="scientific">Diversispora eburnea</name>
    <dbReference type="NCBI Taxonomy" id="1213867"/>
    <lineage>
        <taxon>Eukaryota</taxon>
        <taxon>Fungi</taxon>
        <taxon>Fungi incertae sedis</taxon>
        <taxon>Mucoromycota</taxon>
        <taxon>Glomeromycotina</taxon>
        <taxon>Glomeromycetes</taxon>
        <taxon>Diversisporales</taxon>
        <taxon>Diversisporaceae</taxon>
        <taxon>Diversispora</taxon>
    </lineage>
</organism>
<gene>
    <name evidence="1" type="ORF">DEBURN_LOCUS6742</name>
</gene>
<dbReference type="AlphaFoldDB" id="A0A9N9AWT9"/>
<dbReference type="Proteomes" id="UP000789706">
    <property type="component" value="Unassembled WGS sequence"/>
</dbReference>
<reference evidence="1" key="1">
    <citation type="submission" date="2021-06" db="EMBL/GenBank/DDBJ databases">
        <authorList>
            <person name="Kallberg Y."/>
            <person name="Tangrot J."/>
            <person name="Rosling A."/>
        </authorList>
    </citation>
    <scope>NUCLEOTIDE SEQUENCE</scope>
    <source>
        <strain evidence="1">AZ414A</strain>
    </source>
</reference>
<comment type="caution">
    <text evidence="1">The sequence shown here is derived from an EMBL/GenBank/DDBJ whole genome shotgun (WGS) entry which is preliminary data.</text>
</comment>
<proteinExistence type="predicted"/>
<evidence type="ECO:0000313" key="1">
    <source>
        <dbReference type="EMBL" id="CAG8543638.1"/>
    </source>
</evidence>
<dbReference type="EMBL" id="CAJVPK010000728">
    <property type="protein sequence ID" value="CAG8543638.1"/>
    <property type="molecule type" value="Genomic_DNA"/>
</dbReference>
<sequence>MASNISLDINTINDTFLPIQNQDQFRVQSQVPCQVQSQVLSQVLSQVQSQIHQDVVSLNNNTMVNNTSIDIQEFLSYYNLENESSTNIEESKINTNGDGNNSNNNANYDDYYYEDNNYNLEITFDQNDTKTQIKNIIGNNNNNSIKDNDKILSMFSTHNNPYESKPQEEREIRQEEEIMQEEIIQTNDNRYHSNSYDNREGYVTIENYSLDDNKVLSDMRRNMQMLNELEQKDTSLALRFYNDLIPEQQQQVNTSHI</sequence>